<dbReference type="GO" id="GO:0046872">
    <property type="term" value="F:metal ion binding"/>
    <property type="evidence" value="ECO:0007669"/>
    <property type="project" value="UniProtKB-KW"/>
</dbReference>
<keyword evidence="2" id="KW-0479">Metal-binding</keyword>
<dbReference type="InterPro" id="IPR007197">
    <property type="entry name" value="rSAM"/>
</dbReference>
<dbReference type="SFLD" id="SFLDS00029">
    <property type="entry name" value="Radical_SAM"/>
    <property type="match status" value="1"/>
</dbReference>
<protein>
    <submittedName>
        <fullName evidence="6">4Fe-4S single cluster domain-containing protein</fullName>
    </submittedName>
</protein>
<dbReference type="AlphaFoldDB" id="A0A1P8F622"/>
<evidence type="ECO:0000313" key="7">
    <source>
        <dbReference type="Proteomes" id="UP000185934"/>
    </source>
</evidence>
<dbReference type="GO" id="GO:0051536">
    <property type="term" value="F:iron-sulfur cluster binding"/>
    <property type="evidence" value="ECO:0007669"/>
    <property type="project" value="UniProtKB-KW"/>
</dbReference>
<evidence type="ECO:0000256" key="3">
    <source>
        <dbReference type="ARBA" id="ARBA00023004"/>
    </source>
</evidence>
<dbReference type="InterPro" id="IPR050377">
    <property type="entry name" value="Radical_SAM_PqqE_MftC-like"/>
</dbReference>
<organism evidence="6 7">
    <name type="scientific">Dehalogenimonas formicexedens</name>
    <dbReference type="NCBI Taxonomy" id="1839801"/>
    <lineage>
        <taxon>Bacteria</taxon>
        <taxon>Bacillati</taxon>
        <taxon>Chloroflexota</taxon>
        <taxon>Dehalococcoidia</taxon>
        <taxon>Dehalococcoidales</taxon>
        <taxon>Dehalococcoidaceae</taxon>
        <taxon>Dehalogenimonas</taxon>
    </lineage>
</organism>
<evidence type="ECO:0000256" key="1">
    <source>
        <dbReference type="ARBA" id="ARBA00022691"/>
    </source>
</evidence>
<feature type="domain" description="Radical SAM core" evidence="5">
    <location>
        <begin position="9"/>
        <end position="122"/>
    </location>
</feature>
<dbReference type="Pfam" id="PF04055">
    <property type="entry name" value="Radical_SAM"/>
    <property type="match status" value="1"/>
</dbReference>
<dbReference type="InterPro" id="IPR058240">
    <property type="entry name" value="rSAM_sf"/>
</dbReference>
<keyword evidence="4" id="KW-0411">Iron-sulfur</keyword>
<reference evidence="7" key="1">
    <citation type="submission" date="2016-11" db="EMBL/GenBank/DDBJ databases">
        <title>Dehalogenimonas formicexedens sp. nov., a chlorinated alkane respiring bacterium isolated from contaminated groundwater.</title>
        <authorList>
            <person name="Key T.A."/>
            <person name="Bowman K.S."/>
            <person name="Lee I."/>
            <person name="Chun J."/>
            <person name="Albuquerque L."/>
            <person name="da Costa M.S."/>
            <person name="Rainey F.A."/>
            <person name="Moe W.M."/>
        </authorList>
    </citation>
    <scope>NUCLEOTIDE SEQUENCE [LARGE SCALE GENOMIC DNA]</scope>
    <source>
        <strain evidence="7">NSZ-14</strain>
    </source>
</reference>
<accession>A0A1P8F622</accession>
<dbReference type="Proteomes" id="UP000185934">
    <property type="component" value="Chromosome"/>
</dbReference>
<gene>
    <name evidence="6" type="ORF">Dform_00582</name>
</gene>
<evidence type="ECO:0000313" key="6">
    <source>
        <dbReference type="EMBL" id="APV43937.1"/>
    </source>
</evidence>
<dbReference type="GO" id="GO:0003824">
    <property type="term" value="F:catalytic activity"/>
    <property type="evidence" value="ECO:0007669"/>
    <property type="project" value="InterPro"/>
</dbReference>
<dbReference type="PANTHER" id="PTHR11228:SF34">
    <property type="entry name" value="TUNGSTEN-CONTAINING ALDEHYDE FERREDOXIN OXIDOREDUCTASE COFACTOR MODIFYING PROTEIN"/>
    <property type="match status" value="1"/>
</dbReference>
<dbReference type="PANTHER" id="PTHR11228">
    <property type="entry name" value="RADICAL SAM DOMAIN PROTEIN"/>
    <property type="match status" value="1"/>
</dbReference>
<keyword evidence="7" id="KW-1185">Reference proteome</keyword>
<proteinExistence type="predicted"/>
<dbReference type="STRING" id="1839801.Dform_00582"/>
<dbReference type="KEGG" id="dfo:Dform_00582"/>
<dbReference type="EMBL" id="CP018258">
    <property type="protein sequence ID" value="APV43937.1"/>
    <property type="molecule type" value="Genomic_DNA"/>
</dbReference>
<sequence>MLTGIHFLLTYRCSSACEHCFLFGSPDAEGTFTVAQLRAAFAQIAGVKSIDNVYFEGGEPFLYYPLLLEGLRLAKENRLKSGIVSNAYWATDPESAELWLKPLIDLGLGELALSHDSFHTPVGKQSPAEAAMAVADKLGLSAYTMCIEKPSVTVETKGRKKGEPIIGGGVRFRGRAAECVIGDLPRTDSKKFRECPDEDLANPSRVHLDSFGNVHLCQGLLMGNIWKTPLAELVKNYKGKAHPVAGPLIEGGPAELAARYGLELAAGHVDACHMCYEARKNLRGKLPEYLGPAGVYGESPA</sequence>
<dbReference type="OrthoDB" id="9763993at2"/>
<keyword evidence="3" id="KW-0408">Iron</keyword>
<dbReference type="InterPro" id="IPR013785">
    <property type="entry name" value="Aldolase_TIM"/>
</dbReference>
<keyword evidence="1" id="KW-0949">S-adenosyl-L-methionine</keyword>
<dbReference type="SUPFAM" id="SSF102114">
    <property type="entry name" value="Radical SAM enzymes"/>
    <property type="match status" value="1"/>
</dbReference>
<evidence type="ECO:0000256" key="2">
    <source>
        <dbReference type="ARBA" id="ARBA00022723"/>
    </source>
</evidence>
<dbReference type="RefSeq" id="WP_076003682.1">
    <property type="nucleotide sequence ID" value="NZ_CP018258.1"/>
</dbReference>
<evidence type="ECO:0000256" key="4">
    <source>
        <dbReference type="ARBA" id="ARBA00023014"/>
    </source>
</evidence>
<evidence type="ECO:0000259" key="5">
    <source>
        <dbReference type="Pfam" id="PF04055"/>
    </source>
</evidence>
<dbReference type="Gene3D" id="3.20.20.70">
    <property type="entry name" value="Aldolase class I"/>
    <property type="match status" value="1"/>
</dbReference>
<name>A0A1P8F622_9CHLR</name>